<dbReference type="Pfam" id="PF13493">
    <property type="entry name" value="DUF4118"/>
    <property type="match status" value="1"/>
</dbReference>
<evidence type="ECO:0000256" key="13">
    <source>
        <dbReference type="SAM" id="Phobius"/>
    </source>
</evidence>
<dbReference type="Gene3D" id="3.30.565.10">
    <property type="entry name" value="Histidine kinase-like ATPase, C-terminal domain"/>
    <property type="match status" value="1"/>
</dbReference>
<dbReference type="SUPFAM" id="SSF47384">
    <property type="entry name" value="Homodimeric domain of signal transducing histidine kinase"/>
    <property type="match status" value="1"/>
</dbReference>
<evidence type="ECO:0000256" key="6">
    <source>
        <dbReference type="ARBA" id="ARBA00022692"/>
    </source>
</evidence>
<accession>A0ABX6N4S0</accession>
<sequence>MKPTGLLIGILGFTLWAALMLVLAYPHDWVTLANAPVVLILVSSIYSLLLPLSLSLALSALAVLMFNYQMVPPVHTFHVDLHEHGILLITMMGVSWLITYLLRRQKQIAALERQQAQRTLQLMQWSEKLREFDNPQQLLSDLHQLLLGLAEGSTQVLVGFTSSELESLNATQIKAFDACLQENKALGKSTGRYDNLEDLYLPMRGKSKAYGVCVCVGGDIDFNEALWVRDAQALLDQMGLACDRRDNALRAQSARESAQTQKTRSLFLTSIAHDQRTPLASIMTSASAILEQTDRLSKDEIRHYAELIQEETQQVARLTDNTLTLARLSGEQVQVPTQLESVEDIVAAVLQRLRKRKAVYLPTVKVAAGLPLLNCNMVLVEQVLDNLIDNAIKHSGAPCSVELNVLQQQGDVVFQVSDRGVGMQGQHKLQGDESRGMGIGLQLCHAVAQVHAGCLSFSTPAIAGQGVLAIFTLPLAEAQEQGA</sequence>
<organism evidence="15 16">
    <name type="scientific">Limnobacter profundi</name>
    <dbReference type="NCBI Taxonomy" id="2732163"/>
    <lineage>
        <taxon>Bacteria</taxon>
        <taxon>Pseudomonadati</taxon>
        <taxon>Pseudomonadota</taxon>
        <taxon>Betaproteobacteria</taxon>
        <taxon>Burkholderiales</taxon>
        <taxon>Burkholderiaceae</taxon>
        <taxon>Limnobacter</taxon>
    </lineage>
</organism>
<keyword evidence="4" id="KW-0597">Phosphoprotein</keyword>
<keyword evidence="6 13" id="KW-0812">Transmembrane</keyword>
<feature type="transmembrane region" description="Helical" evidence="13">
    <location>
        <begin position="86"/>
        <end position="103"/>
    </location>
</feature>
<dbReference type="InterPro" id="IPR036097">
    <property type="entry name" value="HisK_dim/P_sf"/>
</dbReference>
<dbReference type="InterPro" id="IPR025201">
    <property type="entry name" value="KdpD_TM"/>
</dbReference>
<name>A0ABX6N4S0_9BURK</name>
<dbReference type="CDD" id="cd00082">
    <property type="entry name" value="HisKA"/>
    <property type="match status" value="1"/>
</dbReference>
<reference evidence="15 16" key="1">
    <citation type="submission" date="2020-05" db="EMBL/GenBank/DDBJ databases">
        <title>Compete genome of Limnobacter sp. SAORIC-580.</title>
        <authorList>
            <person name="Song J."/>
            <person name="Cho J.-C."/>
        </authorList>
    </citation>
    <scope>NUCLEOTIDE SEQUENCE [LARGE SCALE GENOMIC DNA]</scope>
    <source>
        <strain evidence="15 16">SAORIC-580</strain>
    </source>
</reference>
<evidence type="ECO:0000256" key="1">
    <source>
        <dbReference type="ARBA" id="ARBA00000085"/>
    </source>
</evidence>
<dbReference type="SMART" id="SM00387">
    <property type="entry name" value="HATPase_c"/>
    <property type="match status" value="1"/>
</dbReference>
<evidence type="ECO:0000256" key="5">
    <source>
        <dbReference type="ARBA" id="ARBA00022679"/>
    </source>
</evidence>
<comment type="subcellular location">
    <subcellularLocation>
        <location evidence="2">Membrane</location>
        <topology evidence="2">Multi-pass membrane protein</topology>
    </subcellularLocation>
</comment>
<dbReference type="EMBL" id="CP053084">
    <property type="protein sequence ID" value="QJR29395.1"/>
    <property type="molecule type" value="Genomic_DNA"/>
</dbReference>
<dbReference type="InterPro" id="IPR052023">
    <property type="entry name" value="Histidine_kinase_KdpD"/>
</dbReference>
<dbReference type="PROSITE" id="PS50109">
    <property type="entry name" value="HIS_KIN"/>
    <property type="match status" value="1"/>
</dbReference>
<evidence type="ECO:0000259" key="14">
    <source>
        <dbReference type="PROSITE" id="PS50109"/>
    </source>
</evidence>
<dbReference type="EC" id="2.7.13.3" evidence="3"/>
<evidence type="ECO:0000256" key="7">
    <source>
        <dbReference type="ARBA" id="ARBA00022741"/>
    </source>
</evidence>
<dbReference type="PRINTS" id="PR00344">
    <property type="entry name" value="BCTRLSENSOR"/>
</dbReference>
<dbReference type="SMART" id="SM00388">
    <property type="entry name" value="HisKA"/>
    <property type="match status" value="1"/>
</dbReference>
<dbReference type="Gene3D" id="1.20.120.620">
    <property type="entry name" value="Backbone structure of the membrane domain of e. Coli histidine kinase receptor kdpd"/>
    <property type="match status" value="1"/>
</dbReference>
<gene>
    <name evidence="15" type="ORF">HKT17_06545</name>
</gene>
<evidence type="ECO:0000313" key="15">
    <source>
        <dbReference type="EMBL" id="QJR29395.1"/>
    </source>
</evidence>
<feature type="domain" description="Histidine kinase" evidence="14">
    <location>
        <begin position="270"/>
        <end position="477"/>
    </location>
</feature>
<dbReference type="CDD" id="cd00075">
    <property type="entry name" value="HATPase"/>
    <property type="match status" value="1"/>
</dbReference>
<dbReference type="InterPro" id="IPR003594">
    <property type="entry name" value="HATPase_dom"/>
</dbReference>
<keyword evidence="8" id="KW-0418">Kinase</keyword>
<evidence type="ECO:0000256" key="11">
    <source>
        <dbReference type="ARBA" id="ARBA00023012"/>
    </source>
</evidence>
<dbReference type="Pfam" id="PF02518">
    <property type="entry name" value="HATPase_c"/>
    <property type="match status" value="1"/>
</dbReference>
<evidence type="ECO:0000256" key="10">
    <source>
        <dbReference type="ARBA" id="ARBA00022989"/>
    </source>
</evidence>
<evidence type="ECO:0000313" key="16">
    <source>
        <dbReference type="Proteomes" id="UP000501130"/>
    </source>
</evidence>
<proteinExistence type="predicted"/>
<dbReference type="InterPro" id="IPR005467">
    <property type="entry name" value="His_kinase_dom"/>
</dbReference>
<dbReference type="PANTHER" id="PTHR45569:SF1">
    <property type="entry name" value="SENSOR PROTEIN KDPD"/>
    <property type="match status" value="1"/>
</dbReference>
<keyword evidence="7" id="KW-0547">Nucleotide-binding</keyword>
<dbReference type="PANTHER" id="PTHR45569">
    <property type="entry name" value="SENSOR PROTEIN KDPD"/>
    <property type="match status" value="1"/>
</dbReference>
<dbReference type="InterPro" id="IPR038318">
    <property type="entry name" value="KdpD_sf"/>
</dbReference>
<feature type="transmembrane region" description="Helical" evidence="13">
    <location>
        <begin position="6"/>
        <end position="25"/>
    </location>
</feature>
<evidence type="ECO:0000256" key="12">
    <source>
        <dbReference type="ARBA" id="ARBA00023136"/>
    </source>
</evidence>
<dbReference type="Proteomes" id="UP000501130">
    <property type="component" value="Chromosome"/>
</dbReference>
<dbReference type="Pfam" id="PF00512">
    <property type="entry name" value="HisKA"/>
    <property type="match status" value="1"/>
</dbReference>
<dbReference type="InterPro" id="IPR036890">
    <property type="entry name" value="HATPase_C_sf"/>
</dbReference>
<evidence type="ECO:0000256" key="8">
    <source>
        <dbReference type="ARBA" id="ARBA00022777"/>
    </source>
</evidence>
<dbReference type="InterPro" id="IPR004358">
    <property type="entry name" value="Sig_transdc_His_kin-like_C"/>
</dbReference>
<keyword evidence="11" id="KW-0902">Two-component regulatory system</keyword>
<comment type="catalytic activity">
    <reaction evidence="1">
        <text>ATP + protein L-histidine = ADP + protein N-phospho-L-histidine.</text>
        <dbReference type="EC" id="2.7.13.3"/>
    </reaction>
</comment>
<dbReference type="InterPro" id="IPR003661">
    <property type="entry name" value="HisK_dim/P_dom"/>
</dbReference>
<dbReference type="Gene3D" id="1.10.287.130">
    <property type="match status" value="1"/>
</dbReference>
<dbReference type="SUPFAM" id="SSF55874">
    <property type="entry name" value="ATPase domain of HSP90 chaperone/DNA topoisomerase II/histidine kinase"/>
    <property type="match status" value="1"/>
</dbReference>
<keyword evidence="10 13" id="KW-1133">Transmembrane helix</keyword>
<dbReference type="RefSeq" id="WP_171098739.1">
    <property type="nucleotide sequence ID" value="NZ_CP053084.1"/>
</dbReference>
<evidence type="ECO:0000256" key="3">
    <source>
        <dbReference type="ARBA" id="ARBA00012438"/>
    </source>
</evidence>
<keyword evidence="5" id="KW-0808">Transferase</keyword>
<keyword evidence="12 13" id="KW-0472">Membrane</keyword>
<protein>
    <recommendedName>
        <fullName evidence="3">histidine kinase</fullName>
        <ecNumber evidence="3">2.7.13.3</ecNumber>
    </recommendedName>
</protein>
<evidence type="ECO:0000256" key="4">
    <source>
        <dbReference type="ARBA" id="ARBA00022553"/>
    </source>
</evidence>
<feature type="transmembrane region" description="Helical" evidence="13">
    <location>
        <begin position="37"/>
        <end position="66"/>
    </location>
</feature>
<evidence type="ECO:0000256" key="2">
    <source>
        <dbReference type="ARBA" id="ARBA00004141"/>
    </source>
</evidence>
<keyword evidence="16" id="KW-1185">Reference proteome</keyword>
<keyword evidence="9" id="KW-0067">ATP-binding</keyword>
<evidence type="ECO:0000256" key="9">
    <source>
        <dbReference type="ARBA" id="ARBA00022840"/>
    </source>
</evidence>